<evidence type="ECO:0000313" key="2">
    <source>
        <dbReference type="Proteomes" id="UP000002220"/>
    </source>
</evidence>
<keyword evidence="2" id="KW-1185">Reference proteome</keyword>
<dbReference type="AlphaFoldDB" id="D5SSI6"/>
<evidence type="ECO:0000313" key="1">
    <source>
        <dbReference type="EMBL" id="ADG66734.1"/>
    </source>
</evidence>
<proteinExistence type="predicted"/>
<dbReference type="KEGG" id="plm:Plim_0890"/>
<accession>D5SSI6</accession>
<dbReference type="Proteomes" id="UP000002220">
    <property type="component" value="Chromosome"/>
</dbReference>
<sequence length="46" mass="5154">MPAPVCLLLRLASEQVRTQFPQGSFREAVSEKSLYESEISKPLDSD</sequence>
<dbReference type="STRING" id="521674.Plim_0890"/>
<dbReference type="HOGENOM" id="CLU_3187124_0_0_0"/>
<reference evidence="1 2" key="1">
    <citation type="journal article" date="2010" name="Stand. Genomic Sci.">
        <title>Complete genome sequence of Planctomyces limnophilus type strain (Mu 290).</title>
        <authorList>
            <person name="Labutti K."/>
            <person name="Sikorski J."/>
            <person name="Schneider S."/>
            <person name="Nolan M."/>
            <person name="Lucas S."/>
            <person name="Glavina Del Rio T."/>
            <person name="Tice H."/>
            <person name="Cheng J.F."/>
            <person name="Goodwin L."/>
            <person name="Pitluck S."/>
            <person name="Liolios K."/>
            <person name="Ivanova N."/>
            <person name="Mavromatis K."/>
            <person name="Mikhailova N."/>
            <person name="Pati A."/>
            <person name="Chen A."/>
            <person name="Palaniappan K."/>
            <person name="Land M."/>
            <person name="Hauser L."/>
            <person name="Chang Y.J."/>
            <person name="Jeffries C.D."/>
            <person name="Tindall B.J."/>
            <person name="Rohde M."/>
            <person name="Goker M."/>
            <person name="Woyke T."/>
            <person name="Bristow J."/>
            <person name="Eisen J.A."/>
            <person name="Markowitz V."/>
            <person name="Hugenholtz P."/>
            <person name="Kyrpides N.C."/>
            <person name="Klenk H.P."/>
            <person name="Lapidus A."/>
        </authorList>
    </citation>
    <scope>NUCLEOTIDE SEQUENCE [LARGE SCALE GENOMIC DNA]</scope>
    <source>
        <strain evidence="2">ATCC 43296 / DSM 3776 / IFAM 1008 / Mu 290</strain>
    </source>
</reference>
<gene>
    <name evidence="1" type="ordered locus">Plim_0890</name>
</gene>
<protein>
    <submittedName>
        <fullName evidence="1">Uncharacterized protein</fullName>
    </submittedName>
</protein>
<name>D5SSI6_PLAL2</name>
<organism evidence="1 2">
    <name type="scientific">Planctopirus limnophila (strain ATCC 43296 / DSM 3776 / IFAM 1008 / Mu 290)</name>
    <name type="common">Planctomyces limnophilus</name>
    <dbReference type="NCBI Taxonomy" id="521674"/>
    <lineage>
        <taxon>Bacteria</taxon>
        <taxon>Pseudomonadati</taxon>
        <taxon>Planctomycetota</taxon>
        <taxon>Planctomycetia</taxon>
        <taxon>Planctomycetales</taxon>
        <taxon>Planctomycetaceae</taxon>
        <taxon>Planctopirus</taxon>
    </lineage>
</organism>
<dbReference type="EMBL" id="CP001744">
    <property type="protein sequence ID" value="ADG66734.1"/>
    <property type="molecule type" value="Genomic_DNA"/>
</dbReference>